<feature type="region of interest" description="Disordered" evidence="1">
    <location>
        <begin position="91"/>
        <end position="111"/>
    </location>
</feature>
<feature type="region of interest" description="Disordered" evidence="1">
    <location>
        <begin position="1"/>
        <end position="37"/>
    </location>
</feature>
<accession>A0A1B6BY56</accession>
<name>A0A1B6BY56_9HEMI</name>
<sequence>LQQGEIKLPPSAKLAPGQRTPDPTNATPEESISSPAYIKHSGKTPLKYSTFVPTPVAQTPNVQFNTPNYVQQQREPVTTAAPKLQQYVPIQRKNPINSYPTQSTINAHAGP</sequence>
<evidence type="ECO:0000313" key="2">
    <source>
        <dbReference type="EMBL" id="JAS05895.1"/>
    </source>
</evidence>
<feature type="compositionally biased region" description="Polar residues" evidence="1">
    <location>
        <begin position="21"/>
        <end position="34"/>
    </location>
</feature>
<feature type="compositionally biased region" description="Polar residues" evidence="1">
    <location>
        <begin position="94"/>
        <end position="111"/>
    </location>
</feature>
<dbReference type="AlphaFoldDB" id="A0A1B6BY56"/>
<feature type="non-terminal residue" evidence="2">
    <location>
        <position position="111"/>
    </location>
</feature>
<reference evidence="2" key="1">
    <citation type="submission" date="2015-12" db="EMBL/GenBank/DDBJ databases">
        <title>De novo transcriptome assembly of four potential Pierce s Disease insect vectors from Arizona vineyards.</title>
        <authorList>
            <person name="Tassone E.E."/>
        </authorList>
    </citation>
    <scope>NUCLEOTIDE SEQUENCE</scope>
</reference>
<protein>
    <submittedName>
        <fullName evidence="2">Uncharacterized protein</fullName>
    </submittedName>
</protein>
<feature type="non-terminal residue" evidence="2">
    <location>
        <position position="1"/>
    </location>
</feature>
<organism evidence="2">
    <name type="scientific">Clastoptera arizonana</name>
    <name type="common">Arizona spittle bug</name>
    <dbReference type="NCBI Taxonomy" id="38151"/>
    <lineage>
        <taxon>Eukaryota</taxon>
        <taxon>Metazoa</taxon>
        <taxon>Ecdysozoa</taxon>
        <taxon>Arthropoda</taxon>
        <taxon>Hexapoda</taxon>
        <taxon>Insecta</taxon>
        <taxon>Pterygota</taxon>
        <taxon>Neoptera</taxon>
        <taxon>Paraneoptera</taxon>
        <taxon>Hemiptera</taxon>
        <taxon>Auchenorrhyncha</taxon>
        <taxon>Cercopoidea</taxon>
        <taxon>Clastopteridae</taxon>
        <taxon>Clastoptera</taxon>
    </lineage>
</organism>
<proteinExistence type="predicted"/>
<dbReference type="EMBL" id="GEDC01031403">
    <property type="protein sequence ID" value="JAS05895.1"/>
    <property type="molecule type" value="Transcribed_RNA"/>
</dbReference>
<evidence type="ECO:0000256" key="1">
    <source>
        <dbReference type="SAM" id="MobiDB-lite"/>
    </source>
</evidence>
<gene>
    <name evidence="2" type="ORF">g.44398</name>
</gene>